<accession>A0AAD8AKT1</accession>
<feature type="transmembrane region" description="Helical" evidence="1">
    <location>
        <begin position="39"/>
        <end position="56"/>
    </location>
</feature>
<evidence type="ECO:0000256" key="1">
    <source>
        <dbReference type="SAM" id="Phobius"/>
    </source>
</evidence>
<organism evidence="2 3">
    <name type="scientific">Diploptera punctata</name>
    <name type="common">Pacific beetle cockroach</name>
    <dbReference type="NCBI Taxonomy" id="6984"/>
    <lineage>
        <taxon>Eukaryota</taxon>
        <taxon>Metazoa</taxon>
        <taxon>Ecdysozoa</taxon>
        <taxon>Arthropoda</taxon>
        <taxon>Hexapoda</taxon>
        <taxon>Insecta</taxon>
        <taxon>Pterygota</taxon>
        <taxon>Neoptera</taxon>
        <taxon>Polyneoptera</taxon>
        <taxon>Dictyoptera</taxon>
        <taxon>Blattodea</taxon>
        <taxon>Blaberoidea</taxon>
        <taxon>Blaberidae</taxon>
        <taxon>Diplopterinae</taxon>
        <taxon>Diploptera</taxon>
    </lineage>
</organism>
<protein>
    <submittedName>
        <fullName evidence="2">Uncharacterized protein</fullName>
    </submittedName>
</protein>
<keyword evidence="1" id="KW-0812">Transmembrane</keyword>
<keyword evidence="3" id="KW-1185">Reference proteome</keyword>
<sequence length="138" mass="15502">QIEWLGCLVIGSPSLKAFQFIAFFTYILKNGLYDLRDPFLMPLFRLCMFAILALIGRASFMYTVSTNTAEIIAAISNLTRGVKSIDWLYQMSTHTSAISLLTLTCYSIYRVLGDIGVVRYILFVGVFGTATKESPELY</sequence>
<feature type="non-terminal residue" evidence="2">
    <location>
        <position position="138"/>
    </location>
</feature>
<reference evidence="2" key="2">
    <citation type="submission" date="2023-05" db="EMBL/GenBank/DDBJ databases">
        <authorList>
            <person name="Fouks B."/>
        </authorList>
    </citation>
    <scope>NUCLEOTIDE SEQUENCE</scope>
    <source>
        <strain evidence="2">Stay&amp;Tobe</strain>
        <tissue evidence="2">Testes</tissue>
    </source>
</reference>
<comment type="caution">
    <text evidence="2">The sequence shown here is derived from an EMBL/GenBank/DDBJ whole genome shotgun (WGS) entry which is preliminary data.</text>
</comment>
<proteinExistence type="predicted"/>
<keyword evidence="1" id="KW-0472">Membrane</keyword>
<name>A0AAD8AKT1_DIPPU</name>
<feature type="non-terminal residue" evidence="2">
    <location>
        <position position="1"/>
    </location>
</feature>
<dbReference type="EMBL" id="JASPKZ010000802">
    <property type="protein sequence ID" value="KAJ9599528.1"/>
    <property type="molecule type" value="Genomic_DNA"/>
</dbReference>
<gene>
    <name evidence="2" type="ORF">L9F63_010000</name>
</gene>
<dbReference type="AlphaFoldDB" id="A0AAD8AKT1"/>
<evidence type="ECO:0000313" key="3">
    <source>
        <dbReference type="Proteomes" id="UP001233999"/>
    </source>
</evidence>
<dbReference type="Proteomes" id="UP001233999">
    <property type="component" value="Unassembled WGS sequence"/>
</dbReference>
<feature type="transmembrane region" description="Helical" evidence="1">
    <location>
        <begin position="7"/>
        <end position="27"/>
    </location>
</feature>
<evidence type="ECO:0000313" key="2">
    <source>
        <dbReference type="EMBL" id="KAJ9599528.1"/>
    </source>
</evidence>
<reference evidence="2" key="1">
    <citation type="journal article" date="2023" name="IScience">
        <title>Live-bearing cockroach genome reveals convergent evolutionary mechanisms linked to viviparity in insects and beyond.</title>
        <authorList>
            <person name="Fouks B."/>
            <person name="Harrison M.C."/>
            <person name="Mikhailova A.A."/>
            <person name="Marchal E."/>
            <person name="English S."/>
            <person name="Carruthers M."/>
            <person name="Jennings E.C."/>
            <person name="Chiamaka E.L."/>
            <person name="Frigard R.A."/>
            <person name="Pippel M."/>
            <person name="Attardo G.M."/>
            <person name="Benoit J.B."/>
            <person name="Bornberg-Bauer E."/>
            <person name="Tobe S.S."/>
        </authorList>
    </citation>
    <scope>NUCLEOTIDE SEQUENCE</scope>
    <source>
        <strain evidence="2">Stay&amp;Tobe</strain>
    </source>
</reference>
<keyword evidence="1" id="KW-1133">Transmembrane helix</keyword>